<evidence type="ECO:0000259" key="2">
    <source>
        <dbReference type="Pfam" id="PF05232"/>
    </source>
</evidence>
<evidence type="ECO:0000256" key="1">
    <source>
        <dbReference type="SAM" id="Phobius"/>
    </source>
</evidence>
<dbReference type="EMBL" id="FNNA01000001">
    <property type="protein sequence ID" value="SDW28323.1"/>
    <property type="molecule type" value="Genomic_DNA"/>
</dbReference>
<dbReference type="InterPro" id="IPR058208">
    <property type="entry name" value="PACE"/>
</dbReference>
<feature type="transmembrane region" description="Helical" evidence="1">
    <location>
        <begin position="52"/>
        <end position="72"/>
    </location>
</feature>
<keyword evidence="1" id="KW-0812">Transmembrane</keyword>
<reference evidence="4" key="1">
    <citation type="submission" date="2016-10" db="EMBL/GenBank/DDBJ databases">
        <authorList>
            <person name="Varghese N."/>
            <person name="Submissions S."/>
        </authorList>
    </citation>
    <scope>NUCLEOTIDE SEQUENCE [LARGE SCALE GENOMIC DNA]</scope>
    <source>
        <strain evidence="4">DSM 29303</strain>
    </source>
</reference>
<gene>
    <name evidence="3" type="ORF">SAMN05444276_101562</name>
</gene>
<feature type="transmembrane region" description="Helical" evidence="1">
    <location>
        <begin position="93"/>
        <end position="115"/>
    </location>
</feature>
<feature type="domain" description="Chlorhexidine efflux transporter" evidence="2">
    <location>
        <begin position="90"/>
        <end position="151"/>
    </location>
</feature>
<keyword evidence="4" id="KW-1185">Reference proteome</keyword>
<sequence>MPSLDSPVSPATAPAPVMRTTPDRIRHAVLFEIVGLVFLIGGGWLITGFDLGALGVVGVVSSVVATIWNYLYNLGFDHALRRLRGSVVKTHPVRALHAVLFEAGLLVILLPFVAWVLGISLWHAFLFDLGVAGFYVVYGYLFNWAYDRIFPLPGMPGHAAAG</sequence>
<organism evidence="3 4">
    <name type="scientific">Paracoccus sanguinis</name>
    <dbReference type="NCBI Taxonomy" id="1545044"/>
    <lineage>
        <taxon>Bacteria</taxon>
        <taxon>Pseudomonadati</taxon>
        <taxon>Pseudomonadota</taxon>
        <taxon>Alphaproteobacteria</taxon>
        <taxon>Rhodobacterales</taxon>
        <taxon>Paracoccaceae</taxon>
        <taxon>Paracoccus</taxon>
    </lineage>
</organism>
<dbReference type="STRING" id="1545044.SAMN05444276_101562"/>
<evidence type="ECO:0000313" key="4">
    <source>
        <dbReference type="Proteomes" id="UP000182944"/>
    </source>
</evidence>
<keyword evidence="1" id="KW-1133">Transmembrane helix</keyword>
<accession>A0A1H2S9K6</accession>
<feature type="transmembrane region" description="Helical" evidence="1">
    <location>
        <begin position="121"/>
        <end position="141"/>
    </location>
</feature>
<evidence type="ECO:0000313" key="3">
    <source>
        <dbReference type="EMBL" id="SDW28323.1"/>
    </source>
</evidence>
<dbReference type="Pfam" id="PF05232">
    <property type="entry name" value="BTP"/>
    <property type="match status" value="2"/>
</dbReference>
<dbReference type="Proteomes" id="UP000182944">
    <property type="component" value="Unassembled WGS sequence"/>
</dbReference>
<name>A0A1H2S9K6_9RHOB</name>
<proteinExistence type="predicted"/>
<feature type="domain" description="Chlorhexidine efflux transporter" evidence="2">
    <location>
        <begin position="19"/>
        <end position="82"/>
    </location>
</feature>
<keyword evidence="1" id="KW-0472">Membrane</keyword>
<feature type="transmembrane region" description="Helical" evidence="1">
    <location>
        <begin position="28"/>
        <end position="46"/>
    </location>
</feature>
<dbReference type="NCBIfam" id="NF033664">
    <property type="entry name" value="PACE_transport"/>
    <property type="match status" value="1"/>
</dbReference>
<dbReference type="InterPro" id="IPR007896">
    <property type="entry name" value="BTP_bacteria"/>
</dbReference>
<protein>
    <submittedName>
        <fullName evidence="3">Uncharacterized membrane protein</fullName>
    </submittedName>
</protein>
<dbReference type="AlphaFoldDB" id="A0A1H2S9K6"/>